<accession>A0A6D2IHU6</accession>
<gene>
    <name evidence="2" type="ORF">MERR_LOCUS11844</name>
</gene>
<reference evidence="2" key="1">
    <citation type="submission" date="2020-01" db="EMBL/GenBank/DDBJ databases">
        <authorList>
            <person name="Mishra B."/>
        </authorList>
    </citation>
    <scope>NUCLEOTIDE SEQUENCE [LARGE SCALE GENOMIC DNA]</scope>
</reference>
<name>A0A6D2IHU6_9BRAS</name>
<sequence length="150" mass="16465">MRMENSNQGEEKMEGNKDLLDLGAVVKTVGEAEELARRLFMSNLTDKEHDMIVNETFSPTIAKKKVMTTSRLIYSDVITNDEIHDATITGIEEALFGIKHSGWSCKAHPTDDRKTANAGTLSEDNKGHLADKSAKKSTGPFRSVGKPSAK</sequence>
<evidence type="ECO:0000313" key="2">
    <source>
        <dbReference type="EMBL" id="CAA7024609.1"/>
    </source>
</evidence>
<proteinExistence type="predicted"/>
<dbReference type="Proteomes" id="UP000467841">
    <property type="component" value="Unassembled WGS sequence"/>
</dbReference>
<dbReference type="AlphaFoldDB" id="A0A6D2IHU6"/>
<protein>
    <submittedName>
        <fullName evidence="2">Uncharacterized protein</fullName>
    </submittedName>
</protein>
<feature type="region of interest" description="Disordered" evidence="1">
    <location>
        <begin position="106"/>
        <end position="150"/>
    </location>
</feature>
<organism evidence="2 3">
    <name type="scientific">Microthlaspi erraticum</name>
    <dbReference type="NCBI Taxonomy" id="1685480"/>
    <lineage>
        <taxon>Eukaryota</taxon>
        <taxon>Viridiplantae</taxon>
        <taxon>Streptophyta</taxon>
        <taxon>Embryophyta</taxon>
        <taxon>Tracheophyta</taxon>
        <taxon>Spermatophyta</taxon>
        <taxon>Magnoliopsida</taxon>
        <taxon>eudicotyledons</taxon>
        <taxon>Gunneridae</taxon>
        <taxon>Pentapetalae</taxon>
        <taxon>rosids</taxon>
        <taxon>malvids</taxon>
        <taxon>Brassicales</taxon>
        <taxon>Brassicaceae</taxon>
        <taxon>Coluteocarpeae</taxon>
        <taxon>Microthlaspi</taxon>
    </lineage>
</organism>
<feature type="compositionally biased region" description="Basic and acidic residues" evidence="1">
    <location>
        <begin position="123"/>
        <end position="134"/>
    </location>
</feature>
<evidence type="ECO:0000256" key="1">
    <source>
        <dbReference type="SAM" id="MobiDB-lite"/>
    </source>
</evidence>
<evidence type="ECO:0000313" key="3">
    <source>
        <dbReference type="Proteomes" id="UP000467841"/>
    </source>
</evidence>
<dbReference type="EMBL" id="CACVBM020000899">
    <property type="protein sequence ID" value="CAA7024609.1"/>
    <property type="molecule type" value="Genomic_DNA"/>
</dbReference>
<comment type="caution">
    <text evidence="2">The sequence shown here is derived from an EMBL/GenBank/DDBJ whole genome shotgun (WGS) entry which is preliminary data.</text>
</comment>
<keyword evidence="3" id="KW-1185">Reference proteome</keyword>